<feature type="region of interest" description="Disordered" evidence="1">
    <location>
        <begin position="534"/>
        <end position="560"/>
    </location>
</feature>
<feature type="compositionally biased region" description="Basic and acidic residues" evidence="1">
    <location>
        <begin position="79"/>
        <end position="89"/>
    </location>
</feature>
<feature type="compositionally biased region" description="Basic residues" evidence="1">
    <location>
        <begin position="285"/>
        <end position="294"/>
    </location>
</feature>
<feature type="region of interest" description="Disordered" evidence="1">
    <location>
        <begin position="577"/>
        <end position="609"/>
    </location>
</feature>
<organism evidence="2 3">
    <name type="scientific">Durusdinium trenchii</name>
    <dbReference type="NCBI Taxonomy" id="1381693"/>
    <lineage>
        <taxon>Eukaryota</taxon>
        <taxon>Sar</taxon>
        <taxon>Alveolata</taxon>
        <taxon>Dinophyceae</taxon>
        <taxon>Suessiales</taxon>
        <taxon>Symbiodiniaceae</taxon>
        <taxon>Durusdinium</taxon>
    </lineage>
</organism>
<dbReference type="EMBL" id="CAXAMM010038796">
    <property type="protein sequence ID" value="CAK9081051.1"/>
    <property type="molecule type" value="Genomic_DNA"/>
</dbReference>
<accession>A0ABP0Q007</accession>
<evidence type="ECO:0000313" key="2">
    <source>
        <dbReference type="EMBL" id="CAK9081051.1"/>
    </source>
</evidence>
<feature type="compositionally biased region" description="Basic and acidic residues" evidence="1">
    <location>
        <begin position="549"/>
        <end position="560"/>
    </location>
</feature>
<keyword evidence="3" id="KW-1185">Reference proteome</keyword>
<feature type="region of interest" description="Disordered" evidence="1">
    <location>
        <begin position="1"/>
        <end position="368"/>
    </location>
</feature>
<reference evidence="2 3" key="1">
    <citation type="submission" date="2024-02" db="EMBL/GenBank/DDBJ databases">
        <authorList>
            <person name="Chen Y."/>
            <person name="Shah S."/>
            <person name="Dougan E. K."/>
            <person name="Thang M."/>
            <person name="Chan C."/>
        </authorList>
    </citation>
    <scope>NUCLEOTIDE SEQUENCE [LARGE SCALE GENOMIC DNA]</scope>
</reference>
<evidence type="ECO:0000256" key="1">
    <source>
        <dbReference type="SAM" id="MobiDB-lite"/>
    </source>
</evidence>
<feature type="compositionally biased region" description="Basic and acidic residues" evidence="1">
    <location>
        <begin position="99"/>
        <end position="123"/>
    </location>
</feature>
<comment type="caution">
    <text evidence="2">The sequence shown here is derived from an EMBL/GenBank/DDBJ whole genome shotgun (WGS) entry which is preliminary data.</text>
</comment>
<feature type="compositionally biased region" description="Acidic residues" evidence="1">
    <location>
        <begin position="124"/>
        <end position="163"/>
    </location>
</feature>
<proteinExistence type="predicted"/>
<feature type="compositionally biased region" description="Acidic residues" evidence="1">
    <location>
        <begin position="171"/>
        <end position="197"/>
    </location>
</feature>
<evidence type="ECO:0000313" key="3">
    <source>
        <dbReference type="Proteomes" id="UP001642464"/>
    </source>
</evidence>
<feature type="compositionally biased region" description="Polar residues" evidence="1">
    <location>
        <begin position="577"/>
        <end position="590"/>
    </location>
</feature>
<feature type="compositionally biased region" description="Basic and acidic residues" evidence="1">
    <location>
        <begin position="295"/>
        <end position="320"/>
    </location>
</feature>
<protein>
    <submittedName>
        <fullName evidence="2">Uncharacterized protein</fullName>
    </submittedName>
</protein>
<sequence length="630" mass="69909">MAKSVTPVAPTRRHRSKSAPRGVSPDPKALRKASEKKAQPRRLQDVDLYTTPPPRTSKRSTSTGSKDSVRQRISFGENTIHDIEAENKSKQPSKGKVKSMGDKEAEKIFEALKDQSYEEKNGEDSEDEGKDDESENEEPEDEAVSESEKEEEEEEDEDGESTSEEASSASEADDKEEEEDEQDEDEESETAEEEEEEEKPKKTAKKTGKKEPKESGKAKTLAKVEKKTEKESAKGKDKKSETKGKKKEEKEKVKVNGILKKNSPPPSEPSDGGSADESGEDKKGKSNSKAKRSSKTKEKERKDKAASKEKAVKASEAADGKRKKNTKGSDSEAPGKKKKSDEDDGKPLKEAEEGLVNSTSNRKERQQFTRWVRNKKRCPAKIVAACKSQDTRQQLFKDFVDTGDFAKVEARFEQRLEETQRTSVKYGFRSEEWLRRKHGEKKATKIIERKKSLGLTVPDPELPGEGELLYFVMVEMNIEDIKELRRITQLEMEGTLDADGLKAFVEAGGCLDGKQHLALGNMVGADGMAKLVADSGMGGSTTKNPKRRRESENANDKATKVGVKDVAKTALFKVFSQSPRVQKPTPSTGESEGRLGEGTDFGEQGSQGPQPLHVVWQDLSFLILVFSSKK</sequence>
<dbReference type="Proteomes" id="UP001642464">
    <property type="component" value="Unassembled WGS sequence"/>
</dbReference>
<gene>
    <name evidence="2" type="ORF">SCF082_LOCUS38616</name>
</gene>
<feature type="compositionally biased region" description="Basic and acidic residues" evidence="1">
    <location>
        <begin position="28"/>
        <end position="45"/>
    </location>
</feature>
<name>A0ABP0Q007_9DINO</name>
<feature type="compositionally biased region" description="Basic and acidic residues" evidence="1">
    <location>
        <begin position="209"/>
        <end position="254"/>
    </location>
</feature>
<feature type="compositionally biased region" description="Basic and acidic residues" evidence="1">
    <location>
        <begin position="327"/>
        <end position="352"/>
    </location>
</feature>